<evidence type="ECO:0000313" key="4">
    <source>
        <dbReference type="Proteomes" id="UP001058974"/>
    </source>
</evidence>
<organism evidence="3 4">
    <name type="scientific">Pisum sativum</name>
    <name type="common">Garden pea</name>
    <name type="synonym">Lathyrus oleraceus</name>
    <dbReference type="NCBI Taxonomy" id="3888"/>
    <lineage>
        <taxon>Eukaryota</taxon>
        <taxon>Viridiplantae</taxon>
        <taxon>Streptophyta</taxon>
        <taxon>Embryophyta</taxon>
        <taxon>Tracheophyta</taxon>
        <taxon>Spermatophyta</taxon>
        <taxon>Magnoliopsida</taxon>
        <taxon>eudicotyledons</taxon>
        <taxon>Gunneridae</taxon>
        <taxon>Pentapetalae</taxon>
        <taxon>rosids</taxon>
        <taxon>fabids</taxon>
        <taxon>Fabales</taxon>
        <taxon>Fabaceae</taxon>
        <taxon>Papilionoideae</taxon>
        <taxon>50 kb inversion clade</taxon>
        <taxon>NPAAA clade</taxon>
        <taxon>Hologalegina</taxon>
        <taxon>IRL clade</taxon>
        <taxon>Fabeae</taxon>
        <taxon>Lathyrus</taxon>
    </lineage>
</organism>
<feature type="domain" description="Alginate lyase 2" evidence="2">
    <location>
        <begin position="49"/>
        <end position="224"/>
    </location>
</feature>
<keyword evidence="1" id="KW-0732">Signal</keyword>
<dbReference type="AlphaFoldDB" id="A0A9D4WR29"/>
<dbReference type="PANTHER" id="PTHR33681">
    <property type="entry name" value="BINDING PROTEIN, PUTATIVE, EXPRESSED-RELATED"/>
    <property type="match status" value="1"/>
</dbReference>
<dbReference type="Gene3D" id="2.60.120.200">
    <property type="match status" value="1"/>
</dbReference>
<feature type="chain" id="PRO_5039240642" description="Alginate lyase 2 domain-containing protein" evidence="1">
    <location>
        <begin position="37"/>
        <end position="226"/>
    </location>
</feature>
<comment type="caution">
    <text evidence="3">The sequence shown here is derived from an EMBL/GenBank/DDBJ whole genome shotgun (WGS) entry which is preliminary data.</text>
</comment>
<dbReference type="InterPro" id="IPR013320">
    <property type="entry name" value="ConA-like_dom_sf"/>
</dbReference>
<dbReference type="InterPro" id="IPR014895">
    <property type="entry name" value="Alginate_lyase_2"/>
</dbReference>
<name>A0A9D4WR29_PEA</name>
<evidence type="ECO:0000259" key="2">
    <source>
        <dbReference type="Pfam" id="PF08787"/>
    </source>
</evidence>
<dbReference type="Gramene" id="Psat05G0205000-T1">
    <property type="protein sequence ID" value="KAI5405121.1"/>
    <property type="gene ID" value="KIW84_052050"/>
</dbReference>
<dbReference type="EMBL" id="JAMSHJ010000005">
    <property type="protein sequence ID" value="KAI5405121.1"/>
    <property type="molecule type" value="Genomic_DNA"/>
</dbReference>
<evidence type="ECO:0000313" key="3">
    <source>
        <dbReference type="EMBL" id="KAI5405121.1"/>
    </source>
</evidence>
<dbReference type="Proteomes" id="UP001058974">
    <property type="component" value="Chromosome 5"/>
</dbReference>
<evidence type="ECO:0000256" key="1">
    <source>
        <dbReference type="SAM" id="SignalP"/>
    </source>
</evidence>
<feature type="non-terminal residue" evidence="3">
    <location>
        <position position="1"/>
    </location>
</feature>
<gene>
    <name evidence="3" type="ORF">KIW84_052050</name>
</gene>
<protein>
    <recommendedName>
        <fullName evidence="2">Alginate lyase 2 domain-containing protein</fullName>
    </recommendedName>
</protein>
<keyword evidence="4" id="KW-1185">Reference proteome</keyword>
<dbReference type="PANTHER" id="PTHR33681:SF4">
    <property type="entry name" value="OS12G0171100 PROTEIN"/>
    <property type="match status" value="1"/>
</dbReference>
<sequence length="226" mass="25636">PSYNQYLPPKPMTMLPSLHLILLPLIIYQTTSFASAVDPTQGFTQLPLDNSNFQIQKPYDVSVNQRYAFTNGVHKFWIYPTDKPFMSGSNTQPRTEIRITGYDYTSGIWQFEGYGYVPSGTSGVCIMQVFGGSSTATTSQLRVYDGSLTYYRSPVLSANIYNRWFRVNAIHDVGANNVKIYIDGDLKYNGDGRGAGTHYFKIGVYVQNDPSGYMESRWRDMKVFKK</sequence>
<dbReference type="Pfam" id="PF08787">
    <property type="entry name" value="Alginate_lyase2"/>
    <property type="match status" value="1"/>
</dbReference>
<dbReference type="SUPFAM" id="SSF49899">
    <property type="entry name" value="Concanavalin A-like lectins/glucanases"/>
    <property type="match status" value="1"/>
</dbReference>
<feature type="signal peptide" evidence="1">
    <location>
        <begin position="1"/>
        <end position="36"/>
    </location>
</feature>
<proteinExistence type="predicted"/>
<reference evidence="3 4" key="1">
    <citation type="journal article" date="2022" name="Nat. Genet.">
        <title>Improved pea reference genome and pan-genome highlight genomic features and evolutionary characteristics.</title>
        <authorList>
            <person name="Yang T."/>
            <person name="Liu R."/>
            <person name="Luo Y."/>
            <person name="Hu S."/>
            <person name="Wang D."/>
            <person name="Wang C."/>
            <person name="Pandey M.K."/>
            <person name="Ge S."/>
            <person name="Xu Q."/>
            <person name="Li N."/>
            <person name="Li G."/>
            <person name="Huang Y."/>
            <person name="Saxena R.K."/>
            <person name="Ji Y."/>
            <person name="Li M."/>
            <person name="Yan X."/>
            <person name="He Y."/>
            <person name="Liu Y."/>
            <person name="Wang X."/>
            <person name="Xiang C."/>
            <person name="Varshney R.K."/>
            <person name="Ding H."/>
            <person name="Gao S."/>
            <person name="Zong X."/>
        </authorList>
    </citation>
    <scope>NUCLEOTIDE SEQUENCE [LARGE SCALE GENOMIC DNA]</scope>
    <source>
        <strain evidence="3 4">cv. Zhongwan 6</strain>
    </source>
</reference>
<accession>A0A9D4WR29</accession>